<evidence type="ECO:0000256" key="5">
    <source>
        <dbReference type="ARBA" id="ARBA00022759"/>
    </source>
</evidence>
<dbReference type="SUPFAM" id="SSF56672">
    <property type="entry name" value="DNA/RNA polymerases"/>
    <property type="match status" value="1"/>
</dbReference>
<dbReference type="InterPro" id="IPR041577">
    <property type="entry name" value="RT_RNaseH_2"/>
</dbReference>
<dbReference type="Proteomes" id="UP000663828">
    <property type="component" value="Unassembled WGS sequence"/>
</dbReference>
<evidence type="ECO:0000256" key="10">
    <source>
        <dbReference type="ARBA" id="ARBA00022918"/>
    </source>
</evidence>
<dbReference type="Pfam" id="PF13975">
    <property type="entry name" value="gag-asp_proteas"/>
    <property type="match status" value="1"/>
</dbReference>
<feature type="compositionally biased region" description="Polar residues" evidence="12">
    <location>
        <begin position="808"/>
        <end position="831"/>
    </location>
</feature>
<evidence type="ECO:0000256" key="7">
    <source>
        <dbReference type="ARBA" id="ARBA00022842"/>
    </source>
</evidence>
<dbReference type="CDD" id="cd00303">
    <property type="entry name" value="retropepsin_like"/>
    <property type="match status" value="1"/>
</dbReference>
<evidence type="ECO:0000313" key="16">
    <source>
        <dbReference type="Proteomes" id="UP000663828"/>
    </source>
</evidence>
<dbReference type="FunFam" id="3.30.70.270:FF:000020">
    <property type="entry name" value="Transposon Tf2-6 polyprotein-like Protein"/>
    <property type="match status" value="1"/>
</dbReference>
<dbReference type="PANTHER" id="PTHR37984:SF5">
    <property type="entry name" value="PROTEIN NYNRIN-LIKE"/>
    <property type="match status" value="1"/>
</dbReference>
<evidence type="ECO:0000256" key="6">
    <source>
        <dbReference type="ARBA" id="ARBA00022801"/>
    </source>
</evidence>
<keyword evidence="3" id="KW-0548">Nucleotidyltransferase</keyword>
<evidence type="ECO:0000256" key="1">
    <source>
        <dbReference type="ARBA" id="ARBA00022670"/>
    </source>
</evidence>
<keyword evidence="8" id="KW-0694">RNA-binding</keyword>
<feature type="region of interest" description="Disordered" evidence="12">
    <location>
        <begin position="791"/>
        <end position="836"/>
    </location>
</feature>
<dbReference type="PROSITE" id="PS50878">
    <property type="entry name" value="RT_POL"/>
    <property type="match status" value="1"/>
</dbReference>
<dbReference type="Gene3D" id="3.10.10.10">
    <property type="entry name" value="HIV Type 1 Reverse Transcriptase, subunit A, domain 1"/>
    <property type="match status" value="1"/>
</dbReference>
<keyword evidence="5" id="KW-0255">Endonuclease</keyword>
<dbReference type="Gene3D" id="2.40.70.10">
    <property type="entry name" value="Acid Proteases"/>
    <property type="match status" value="1"/>
</dbReference>
<dbReference type="CDD" id="cd09274">
    <property type="entry name" value="RNase_HI_RT_Ty3"/>
    <property type="match status" value="1"/>
</dbReference>
<dbReference type="GO" id="GO:0004519">
    <property type="term" value="F:endonuclease activity"/>
    <property type="evidence" value="ECO:0007669"/>
    <property type="project" value="UniProtKB-KW"/>
</dbReference>
<evidence type="ECO:0000256" key="9">
    <source>
        <dbReference type="ARBA" id="ARBA00022908"/>
    </source>
</evidence>
<keyword evidence="7" id="KW-0460">Magnesium</keyword>
<evidence type="ECO:0000259" key="13">
    <source>
        <dbReference type="PROSITE" id="PS50878"/>
    </source>
</evidence>
<evidence type="ECO:0008006" key="17">
    <source>
        <dbReference type="Google" id="ProtNLM"/>
    </source>
</evidence>
<dbReference type="InterPro" id="IPR012337">
    <property type="entry name" value="RNaseH-like_sf"/>
</dbReference>
<dbReference type="InterPro" id="IPR001969">
    <property type="entry name" value="Aspartic_peptidase_AS"/>
</dbReference>
<dbReference type="GO" id="GO:0015074">
    <property type="term" value="P:DNA integration"/>
    <property type="evidence" value="ECO:0007669"/>
    <property type="project" value="UniProtKB-KW"/>
</dbReference>
<dbReference type="PANTHER" id="PTHR37984">
    <property type="entry name" value="PROTEIN CBG26694"/>
    <property type="match status" value="1"/>
</dbReference>
<dbReference type="Gene3D" id="3.30.420.10">
    <property type="entry name" value="Ribonuclease H-like superfamily/Ribonuclease H"/>
    <property type="match status" value="1"/>
</dbReference>
<dbReference type="EMBL" id="CAJNOR010001831">
    <property type="protein sequence ID" value="CAF1206629.1"/>
    <property type="molecule type" value="Genomic_DNA"/>
</dbReference>
<dbReference type="InterPro" id="IPR021109">
    <property type="entry name" value="Peptidase_aspartic_dom_sf"/>
</dbReference>
<sequence length="1416" mass="161281">MKPSKSSLLFFTTFVNLYPTKILVDTGASTTFIHEKLLQHLTKYQILNRTSYSFLLADGVAPFHVSGSVCLTIRFAHVDTTIEAQVARNLCTNIILGMDYINRYNLSFDVKRQLLSIEHNDRILTMAIDRESPSRELSVLSLQSVNIQPYTTCSISIASPVASICTSFTPAHTLVQDKYLTPTHTLLHFHNFHSTASFTNTSSKPQFIRRGDHLGFLTDCLESPLLSVTSPSFFVTPDRNPCSDTLSVSSDSFVSNSNSTRYSISIDSRGSISCNTIPLLPNSIDTRIRSLIPSSLDSNQSDRLYTLLTRFVSTFDTSKHNIANTSINHVINTVPHSPPACRFYPQPDKEDAMYQLMQEFLQAGLISESHSPYAAPAILIKKKDNSYRFVVDYKRLNLITIKDSSPLPNIEDTLRKLGRGYSYFSKLDLKSGFYQIPIRESDKAKTAFVTPFGLYQFNVLPMGLKNSPPTFQKVMSDTLKSCRAFSFVYLDDIVVFSTSFDDHIQHLNAVLTALQSKHLVLNPPKCIFAAQEIDYLGHTITRNRMTPLKERIDFILSLNEPKTLSQANKFIGSLSWYRKFIPHFAAVAAPIHAVINLTRGKRHKFQWHDAQSEAFHTLKQMLTTEPLFLSYPVDDIPLILSTDASGIGLGGVLQQEIEGEIHNLYYHSQLMTSTERKYSTIEKEALAIYKCFARMRTFLLGRTIILRTDHCPLCHIMEKSVHNTRVDRITHLIQEYNIDKVIHITGKENCLPDFLSRYANDIDDDLFEIDYGLENKQSILASMVLRSHTNRNRAPMTSDSLNDDSFPPVSSTSSIPPNAPSSTTFSPNTFDPSKLKVEQDSDPVIQAILSRIRHRFDVPTFVLKHDLLYKLIRPSRRSKHKLEVIYLPQSMTASLVQTCHDDPMTGAHFSFDRIYNKIRRLYWWPRMKATIKDYLDSCMSWISFPKQLMANIQHLIGYNHIFSTPYHPQTNGIVERFNATFVPQIAKLQDSQDNNWDEYLQAVVFAYNTGTHKTTKYSPYELLYGRAPRLPITIRPSHFTFSKPNDYFEQLRKTLRIYQQAAHDHILSQQSHAKRRYDLNRADPHYCIGDSVLIRLPGNRGKLDPRFSLVPHIITAVNHPTYEVQDLETDTYTQVHISILPVTFTAMNFMHNPVYFHSNTHLDDYLSSYDPSLLHRGSSRLSSDGLLPHPAVINHHTRESHIPYTLSHLDSTTRLEQPIHVHRSMSESVITQLITRISHIRLYAVITQLDDVLHVHSLGLPAIIHIHAIPSQSHSIKFLLELQHLPSASSSLFSLIQQLCHLVFSSDNIIFSWGNLQQSLVLFESFNLFSLSQFTHVLDLQSLFATHWNSLHPHTAECLSHPTVVSDDCETDDTLICLVNTDDLEIDSLRANLLDDYSGCTCPYDIRPYKGSQNCL</sequence>
<gene>
    <name evidence="15" type="ORF">XAT740_LOCUS23963</name>
</gene>
<dbReference type="CDD" id="cd01647">
    <property type="entry name" value="RT_LTR"/>
    <property type="match status" value="1"/>
</dbReference>
<evidence type="ECO:0000256" key="12">
    <source>
        <dbReference type="SAM" id="MobiDB-lite"/>
    </source>
</evidence>
<dbReference type="InterPro" id="IPR036397">
    <property type="entry name" value="RNaseH_sf"/>
</dbReference>
<dbReference type="FunFam" id="3.10.10.10:FF:000007">
    <property type="entry name" value="Retrovirus-related Pol polyprotein from transposon 17.6-like Protein"/>
    <property type="match status" value="1"/>
</dbReference>
<keyword evidence="1" id="KW-0645">Protease</keyword>
<evidence type="ECO:0000313" key="15">
    <source>
        <dbReference type="EMBL" id="CAF1206629.1"/>
    </source>
</evidence>
<keyword evidence="6" id="KW-0378">Hydrolase</keyword>
<evidence type="ECO:0000259" key="14">
    <source>
        <dbReference type="PROSITE" id="PS50994"/>
    </source>
</evidence>
<proteinExistence type="predicted"/>
<dbReference type="InterPro" id="IPR001584">
    <property type="entry name" value="Integrase_cat-core"/>
</dbReference>
<keyword evidence="2" id="KW-0808">Transferase</keyword>
<name>A0A814WT26_ADIRI</name>
<evidence type="ECO:0000256" key="3">
    <source>
        <dbReference type="ARBA" id="ARBA00022695"/>
    </source>
</evidence>
<feature type="domain" description="Reverse transcriptase" evidence="13">
    <location>
        <begin position="361"/>
        <end position="540"/>
    </location>
</feature>
<dbReference type="GO" id="GO:0004190">
    <property type="term" value="F:aspartic-type endopeptidase activity"/>
    <property type="evidence" value="ECO:0007669"/>
    <property type="project" value="InterPro"/>
</dbReference>
<dbReference type="GO" id="GO:0003723">
    <property type="term" value="F:RNA binding"/>
    <property type="evidence" value="ECO:0007669"/>
    <property type="project" value="UniProtKB-KW"/>
</dbReference>
<dbReference type="Gene3D" id="1.10.340.70">
    <property type="match status" value="1"/>
</dbReference>
<accession>A0A814WT26</accession>
<dbReference type="PROSITE" id="PS00141">
    <property type="entry name" value="ASP_PROTEASE"/>
    <property type="match status" value="1"/>
</dbReference>
<evidence type="ECO:0000256" key="4">
    <source>
        <dbReference type="ARBA" id="ARBA00022722"/>
    </source>
</evidence>
<dbReference type="PROSITE" id="PS50994">
    <property type="entry name" value="INTEGRASE"/>
    <property type="match status" value="1"/>
</dbReference>
<keyword evidence="16" id="KW-1185">Reference proteome</keyword>
<organism evidence="15 16">
    <name type="scientific">Adineta ricciae</name>
    <name type="common">Rotifer</name>
    <dbReference type="NCBI Taxonomy" id="249248"/>
    <lineage>
        <taxon>Eukaryota</taxon>
        <taxon>Metazoa</taxon>
        <taxon>Spiralia</taxon>
        <taxon>Gnathifera</taxon>
        <taxon>Rotifera</taxon>
        <taxon>Eurotatoria</taxon>
        <taxon>Bdelloidea</taxon>
        <taxon>Adinetida</taxon>
        <taxon>Adinetidae</taxon>
        <taxon>Adineta</taxon>
    </lineage>
</organism>
<keyword evidence="9" id="KW-0229">DNA integration</keyword>
<comment type="caution">
    <text evidence="15">The sequence shown here is derived from an EMBL/GenBank/DDBJ whole genome shotgun (WGS) entry which is preliminary data.</text>
</comment>
<dbReference type="SUPFAM" id="SSF50630">
    <property type="entry name" value="Acid proteases"/>
    <property type="match status" value="1"/>
</dbReference>
<protein>
    <recommendedName>
        <fullName evidence="17">Reverse transcriptase</fullName>
    </recommendedName>
</protein>
<evidence type="ECO:0000256" key="8">
    <source>
        <dbReference type="ARBA" id="ARBA00022884"/>
    </source>
</evidence>
<evidence type="ECO:0000256" key="11">
    <source>
        <dbReference type="ARBA" id="ARBA00023268"/>
    </source>
</evidence>
<evidence type="ECO:0000256" key="2">
    <source>
        <dbReference type="ARBA" id="ARBA00022679"/>
    </source>
</evidence>
<dbReference type="SUPFAM" id="SSF53098">
    <property type="entry name" value="Ribonuclease H-like"/>
    <property type="match status" value="1"/>
</dbReference>
<dbReference type="Gene3D" id="3.30.70.270">
    <property type="match status" value="2"/>
</dbReference>
<keyword evidence="4" id="KW-0540">Nuclease</keyword>
<dbReference type="InterPro" id="IPR043502">
    <property type="entry name" value="DNA/RNA_pol_sf"/>
</dbReference>
<dbReference type="Pfam" id="PF00078">
    <property type="entry name" value="RVT_1"/>
    <property type="match status" value="1"/>
</dbReference>
<keyword evidence="11" id="KW-0511">Multifunctional enzyme</keyword>
<dbReference type="Pfam" id="PF17921">
    <property type="entry name" value="Integrase_H2C2"/>
    <property type="match status" value="1"/>
</dbReference>
<dbReference type="InterPro" id="IPR043128">
    <property type="entry name" value="Rev_trsase/Diguanyl_cyclase"/>
</dbReference>
<dbReference type="GO" id="GO:0006508">
    <property type="term" value="P:proteolysis"/>
    <property type="evidence" value="ECO:0007669"/>
    <property type="project" value="UniProtKB-KW"/>
</dbReference>
<feature type="domain" description="Integrase catalytic" evidence="14">
    <location>
        <begin position="855"/>
        <end position="1027"/>
    </location>
</feature>
<dbReference type="InterPro" id="IPR000477">
    <property type="entry name" value="RT_dom"/>
</dbReference>
<dbReference type="InterPro" id="IPR050951">
    <property type="entry name" value="Retrovirus_Pol_polyprotein"/>
</dbReference>
<dbReference type="InterPro" id="IPR041588">
    <property type="entry name" value="Integrase_H2C2"/>
</dbReference>
<dbReference type="Pfam" id="PF17919">
    <property type="entry name" value="RT_RNaseH_2"/>
    <property type="match status" value="1"/>
</dbReference>
<keyword evidence="10" id="KW-0695">RNA-directed DNA polymerase</keyword>
<reference evidence="15" key="1">
    <citation type="submission" date="2021-02" db="EMBL/GenBank/DDBJ databases">
        <authorList>
            <person name="Nowell W R."/>
        </authorList>
    </citation>
    <scope>NUCLEOTIDE SEQUENCE</scope>
</reference>
<dbReference type="GO" id="GO:0003964">
    <property type="term" value="F:RNA-directed DNA polymerase activity"/>
    <property type="evidence" value="ECO:0007669"/>
    <property type="project" value="UniProtKB-KW"/>
</dbReference>